<evidence type="ECO:0000313" key="3">
    <source>
        <dbReference type="Proteomes" id="UP000436088"/>
    </source>
</evidence>
<dbReference type="Pfam" id="PF14111">
    <property type="entry name" value="DUF4283"/>
    <property type="match status" value="1"/>
</dbReference>
<reference evidence="2" key="1">
    <citation type="submission" date="2019-09" db="EMBL/GenBank/DDBJ databases">
        <title>Draft genome information of white flower Hibiscus syriacus.</title>
        <authorList>
            <person name="Kim Y.-M."/>
        </authorList>
    </citation>
    <scope>NUCLEOTIDE SEQUENCE [LARGE SCALE GENOMIC DNA]</scope>
    <source>
        <strain evidence="2">YM2019G1</strain>
    </source>
</reference>
<evidence type="ECO:0000313" key="2">
    <source>
        <dbReference type="EMBL" id="KAE8684872.1"/>
    </source>
</evidence>
<comment type="caution">
    <text evidence="2">The sequence shown here is derived from an EMBL/GenBank/DDBJ whole genome shotgun (WGS) entry which is preliminary data.</text>
</comment>
<keyword evidence="3" id="KW-1185">Reference proteome</keyword>
<sequence>MNDVVLDQASNEGENKLCPTAKPSFRDMVAGKVVSEIITNPILDLDMELSEGDVDINLKGSILEIRFLDKDHHFIDEKLLTSVIVRLLGKKIGFALEEDYDNVLTGGPWMTYGSYLTVQSWSRDFSTSEDHSKSILVWLRLPGLPYRYQPVEYEGITSKVEATIPAGPYGPWMQVVNGRKNVDTGKKSNNLEGRSGPSPFSRGALIFKL</sequence>
<feature type="domain" description="DUF4283" evidence="1">
    <location>
        <begin position="94"/>
        <end position="128"/>
    </location>
</feature>
<proteinExistence type="predicted"/>
<name>A0A6A2Z1C3_HIBSY</name>
<protein>
    <recommendedName>
        <fullName evidence="1">DUF4283 domain-containing protein</fullName>
    </recommendedName>
</protein>
<dbReference type="PANTHER" id="PTHR31286">
    <property type="entry name" value="GLYCINE-RICH CELL WALL STRUCTURAL PROTEIN 1.8-LIKE"/>
    <property type="match status" value="1"/>
</dbReference>
<dbReference type="InterPro" id="IPR040256">
    <property type="entry name" value="At4g02000-like"/>
</dbReference>
<evidence type="ECO:0000259" key="1">
    <source>
        <dbReference type="Pfam" id="PF14111"/>
    </source>
</evidence>
<organism evidence="2 3">
    <name type="scientific">Hibiscus syriacus</name>
    <name type="common">Rose of Sharon</name>
    <dbReference type="NCBI Taxonomy" id="106335"/>
    <lineage>
        <taxon>Eukaryota</taxon>
        <taxon>Viridiplantae</taxon>
        <taxon>Streptophyta</taxon>
        <taxon>Embryophyta</taxon>
        <taxon>Tracheophyta</taxon>
        <taxon>Spermatophyta</taxon>
        <taxon>Magnoliopsida</taxon>
        <taxon>eudicotyledons</taxon>
        <taxon>Gunneridae</taxon>
        <taxon>Pentapetalae</taxon>
        <taxon>rosids</taxon>
        <taxon>malvids</taxon>
        <taxon>Malvales</taxon>
        <taxon>Malvaceae</taxon>
        <taxon>Malvoideae</taxon>
        <taxon>Hibiscus</taxon>
    </lineage>
</organism>
<dbReference type="Proteomes" id="UP000436088">
    <property type="component" value="Unassembled WGS sequence"/>
</dbReference>
<dbReference type="EMBL" id="VEPZ02001236">
    <property type="protein sequence ID" value="KAE8684872.1"/>
    <property type="molecule type" value="Genomic_DNA"/>
</dbReference>
<dbReference type="InterPro" id="IPR025558">
    <property type="entry name" value="DUF4283"/>
</dbReference>
<dbReference type="AlphaFoldDB" id="A0A6A2Z1C3"/>
<gene>
    <name evidence="2" type="ORF">F3Y22_tig00111105pilonHSYRG00622</name>
</gene>
<dbReference type="PANTHER" id="PTHR31286:SF99">
    <property type="entry name" value="DUF4283 DOMAIN-CONTAINING PROTEIN"/>
    <property type="match status" value="1"/>
</dbReference>
<accession>A0A6A2Z1C3</accession>